<protein>
    <submittedName>
        <fullName evidence="2">Uncharacterized protein</fullName>
    </submittedName>
</protein>
<dbReference type="Proteomes" id="UP000240883">
    <property type="component" value="Unassembled WGS sequence"/>
</dbReference>
<evidence type="ECO:0000313" key="2">
    <source>
        <dbReference type="EMBL" id="PSN73830.1"/>
    </source>
</evidence>
<reference evidence="2 3" key="1">
    <citation type="journal article" date="2018" name="Front. Microbiol.">
        <title>Genome-Wide Analysis of Corynespora cassiicola Leaf Fall Disease Putative Effectors.</title>
        <authorList>
            <person name="Lopez D."/>
            <person name="Ribeiro S."/>
            <person name="Label P."/>
            <person name="Fumanal B."/>
            <person name="Venisse J.S."/>
            <person name="Kohler A."/>
            <person name="de Oliveira R.R."/>
            <person name="Labutti K."/>
            <person name="Lipzen A."/>
            <person name="Lail K."/>
            <person name="Bauer D."/>
            <person name="Ohm R.A."/>
            <person name="Barry K.W."/>
            <person name="Spatafora J."/>
            <person name="Grigoriev I.V."/>
            <person name="Martin F.M."/>
            <person name="Pujade-Renaud V."/>
        </authorList>
    </citation>
    <scope>NUCLEOTIDE SEQUENCE [LARGE SCALE GENOMIC DNA]</scope>
    <source>
        <strain evidence="2 3">Philippines</strain>
    </source>
</reference>
<feature type="region of interest" description="Disordered" evidence="1">
    <location>
        <begin position="155"/>
        <end position="181"/>
    </location>
</feature>
<name>A0A2T2P847_CORCC</name>
<sequence>MAVPDEVAFWRLLSITSALVRAELSRAEPNLRRLAVLSCTLDAHAAYDPSAELTDEHALQNQQQQRQQRQQDALMVHHPDYYYHSAYPTDDSDDESTDSDEEVEDGATSSEDESEAEEERGPTVPSPVPEVGEALSEQLQNRWIEAYQAYSSAKTLDQVEDHGSSSDEDCEDDSSDENRDSALHILHSYRGTAVSNKTSASVLVPSLHGDYFLQEERATKRQRGVTRRRAKKWRLD</sequence>
<evidence type="ECO:0000313" key="3">
    <source>
        <dbReference type="Proteomes" id="UP000240883"/>
    </source>
</evidence>
<gene>
    <name evidence="2" type="ORF">BS50DRAFT_580705</name>
</gene>
<dbReference type="AlphaFoldDB" id="A0A2T2P847"/>
<evidence type="ECO:0000256" key="1">
    <source>
        <dbReference type="SAM" id="MobiDB-lite"/>
    </source>
</evidence>
<accession>A0A2T2P847</accession>
<dbReference type="EMBL" id="KZ678128">
    <property type="protein sequence ID" value="PSN73830.1"/>
    <property type="molecule type" value="Genomic_DNA"/>
</dbReference>
<proteinExistence type="predicted"/>
<keyword evidence="3" id="KW-1185">Reference proteome</keyword>
<feature type="compositionally biased region" description="Acidic residues" evidence="1">
    <location>
        <begin position="166"/>
        <end position="175"/>
    </location>
</feature>
<organism evidence="2 3">
    <name type="scientific">Corynespora cassiicola Philippines</name>
    <dbReference type="NCBI Taxonomy" id="1448308"/>
    <lineage>
        <taxon>Eukaryota</taxon>
        <taxon>Fungi</taxon>
        <taxon>Dikarya</taxon>
        <taxon>Ascomycota</taxon>
        <taxon>Pezizomycotina</taxon>
        <taxon>Dothideomycetes</taxon>
        <taxon>Pleosporomycetidae</taxon>
        <taxon>Pleosporales</taxon>
        <taxon>Corynesporascaceae</taxon>
        <taxon>Corynespora</taxon>
    </lineage>
</organism>
<feature type="region of interest" description="Disordered" evidence="1">
    <location>
        <begin position="83"/>
        <end position="130"/>
    </location>
</feature>
<feature type="compositionally biased region" description="Acidic residues" evidence="1">
    <location>
        <begin position="90"/>
        <end position="118"/>
    </location>
</feature>